<dbReference type="SUPFAM" id="SSF53623">
    <property type="entry name" value="MurD-like peptide ligases, catalytic domain"/>
    <property type="match status" value="1"/>
</dbReference>
<evidence type="ECO:0000256" key="4">
    <source>
        <dbReference type="ARBA" id="ARBA00022741"/>
    </source>
</evidence>
<dbReference type="AlphaFoldDB" id="A0A5B8XKF4"/>
<dbReference type="Pfam" id="PF01225">
    <property type="entry name" value="Mur_ligase"/>
    <property type="match status" value="1"/>
</dbReference>
<gene>
    <name evidence="10" type="primary">murF</name>
    <name evidence="15" type="ORF">FRD01_03210</name>
</gene>
<proteinExistence type="inferred from homology"/>
<evidence type="ECO:0000256" key="8">
    <source>
        <dbReference type="ARBA" id="ARBA00023306"/>
    </source>
</evidence>
<comment type="catalytic activity">
    <reaction evidence="10 11">
        <text>D-alanyl-D-alanine + UDP-N-acetyl-alpha-D-muramoyl-L-alanyl-gamma-D-glutamyl-meso-2,6-diaminopimelate + ATP = UDP-N-acetyl-alpha-D-muramoyl-L-alanyl-gamma-D-glutamyl-meso-2,6-diaminopimeloyl-D-alanyl-D-alanine + ADP + phosphate + H(+)</text>
        <dbReference type="Rhea" id="RHEA:28374"/>
        <dbReference type="ChEBI" id="CHEBI:15378"/>
        <dbReference type="ChEBI" id="CHEBI:30616"/>
        <dbReference type="ChEBI" id="CHEBI:43474"/>
        <dbReference type="ChEBI" id="CHEBI:57822"/>
        <dbReference type="ChEBI" id="CHEBI:61386"/>
        <dbReference type="ChEBI" id="CHEBI:83905"/>
        <dbReference type="ChEBI" id="CHEBI:456216"/>
        <dbReference type="EC" id="6.3.2.10"/>
    </reaction>
</comment>
<dbReference type="GO" id="GO:0005524">
    <property type="term" value="F:ATP binding"/>
    <property type="evidence" value="ECO:0007669"/>
    <property type="project" value="UniProtKB-UniRule"/>
</dbReference>
<dbReference type="GO" id="GO:0005737">
    <property type="term" value="C:cytoplasm"/>
    <property type="evidence" value="ECO:0007669"/>
    <property type="project" value="UniProtKB-SubCell"/>
</dbReference>
<keyword evidence="6 10" id="KW-0133">Cell shape</keyword>
<evidence type="ECO:0000259" key="13">
    <source>
        <dbReference type="Pfam" id="PF02875"/>
    </source>
</evidence>
<evidence type="ECO:0000256" key="3">
    <source>
        <dbReference type="ARBA" id="ARBA00022618"/>
    </source>
</evidence>
<dbReference type="EC" id="6.3.2.10" evidence="10 11"/>
<protein>
    <recommendedName>
        <fullName evidence="10 11">UDP-N-acetylmuramoyl-tripeptide--D-alanyl-D-alanine ligase</fullName>
        <ecNumber evidence="10 11">6.3.2.10</ecNumber>
    </recommendedName>
    <alternativeName>
        <fullName evidence="10">D-alanyl-D-alanine-adding enzyme</fullName>
    </alternativeName>
</protein>
<evidence type="ECO:0000256" key="2">
    <source>
        <dbReference type="ARBA" id="ARBA00022598"/>
    </source>
</evidence>
<comment type="subcellular location">
    <subcellularLocation>
        <location evidence="10 11">Cytoplasm</location>
    </subcellularLocation>
</comment>
<dbReference type="GO" id="GO:0008360">
    <property type="term" value="P:regulation of cell shape"/>
    <property type="evidence" value="ECO:0007669"/>
    <property type="project" value="UniProtKB-KW"/>
</dbReference>
<dbReference type="InterPro" id="IPR000713">
    <property type="entry name" value="Mur_ligase_N"/>
</dbReference>
<keyword evidence="8 10" id="KW-0131">Cell cycle</keyword>
<organism evidence="15 16">
    <name type="scientific">Microvenator marinus</name>
    <dbReference type="NCBI Taxonomy" id="2600177"/>
    <lineage>
        <taxon>Bacteria</taxon>
        <taxon>Deltaproteobacteria</taxon>
        <taxon>Bradymonadales</taxon>
        <taxon>Microvenatoraceae</taxon>
        <taxon>Microvenator</taxon>
    </lineage>
</organism>
<keyword evidence="2 10" id="KW-0436">Ligase</keyword>
<dbReference type="Pfam" id="PF02875">
    <property type="entry name" value="Mur_ligase_C"/>
    <property type="match status" value="1"/>
</dbReference>
<keyword evidence="16" id="KW-1185">Reference proteome</keyword>
<dbReference type="InterPro" id="IPR051046">
    <property type="entry name" value="MurCDEF_CellWall_CoF430Synth"/>
</dbReference>
<keyword evidence="5 10" id="KW-0067">ATP-binding</keyword>
<evidence type="ECO:0000256" key="9">
    <source>
        <dbReference type="ARBA" id="ARBA00023316"/>
    </source>
</evidence>
<dbReference type="InterPro" id="IPR035911">
    <property type="entry name" value="MurE/MurF_N"/>
</dbReference>
<comment type="similarity">
    <text evidence="10">Belongs to the MurCDEF family. MurF subfamily.</text>
</comment>
<dbReference type="InterPro" id="IPR004101">
    <property type="entry name" value="Mur_ligase_C"/>
</dbReference>
<name>A0A5B8XKF4_9DELT</name>
<evidence type="ECO:0000256" key="5">
    <source>
        <dbReference type="ARBA" id="ARBA00022840"/>
    </source>
</evidence>
<dbReference type="SUPFAM" id="SSF63418">
    <property type="entry name" value="MurE/MurF N-terminal domain"/>
    <property type="match status" value="1"/>
</dbReference>
<dbReference type="InterPro" id="IPR036615">
    <property type="entry name" value="Mur_ligase_C_dom_sf"/>
</dbReference>
<dbReference type="GO" id="GO:0047480">
    <property type="term" value="F:UDP-N-acetylmuramoyl-tripeptide-D-alanyl-D-alanine ligase activity"/>
    <property type="evidence" value="ECO:0007669"/>
    <property type="project" value="UniProtKB-UniRule"/>
</dbReference>
<feature type="binding site" evidence="10">
    <location>
        <begin position="113"/>
        <end position="119"/>
    </location>
    <ligand>
        <name>ATP</name>
        <dbReference type="ChEBI" id="CHEBI:30616"/>
    </ligand>
</feature>
<comment type="pathway">
    <text evidence="10 11">Cell wall biogenesis; peptidoglycan biosynthesis.</text>
</comment>
<evidence type="ECO:0000256" key="10">
    <source>
        <dbReference type="HAMAP-Rule" id="MF_02019"/>
    </source>
</evidence>
<keyword evidence="9 10" id="KW-0961">Cell wall biogenesis/degradation</keyword>
<dbReference type="PANTHER" id="PTHR43024">
    <property type="entry name" value="UDP-N-ACETYLMURAMOYL-TRIPEPTIDE--D-ALANYL-D-ALANINE LIGASE"/>
    <property type="match status" value="1"/>
</dbReference>
<dbReference type="Proteomes" id="UP000321595">
    <property type="component" value="Chromosome"/>
</dbReference>
<dbReference type="PANTHER" id="PTHR43024:SF1">
    <property type="entry name" value="UDP-N-ACETYLMURAMOYL-TRIPEPTIDE--D-ALANYL-D-ALANINE LIGASE"/>
    <property type="match status" value="1"/>
</dbReference>
<dbReference type="SUPFAM" id="SSF53244">
    <property type="entry name" value="MurD-like peptide ligases, peptide-binding domain"/>
    <property type="match status" value="1"/>
</dbReference>
<feature type="domain" description="Mur ligase C-terminal" evidence="13">
    <location>
        <begin position="329"/>
        <end position="434"/>
    </location>
</feature>
<dbReference type="NCBIfam" id="TIGR01143">
    <property type="entry name" value="murF"/>
    <property type="match status" value="1"/>
</dbReference>
<dbReference type="InterPro" id="IPR013221">
    <property type="entry name" value="Mur_ligase_cen"/>
</dbReference>
<keyword evidence="4 10" id="KW-0547">Nucleotide-binding</keyword>
<evidence type="ECO:0000256" key="6">
    <source>
        <dbReference type="ARBA" id="ARBA00022960"/>
    </source>
</evidence>
<dbReference type="Gene3D" id="3.40.1190.10">
    <property type="entry name" value="Mur-like, catalytic domain"/>
    <property type="match status" value="1"/>
</dbReference>
<comment type="function">
    <text evidence="10 11">Involved in cell wall formation. Catalyzes the final step in the synthesis of UDP-N-acetylmuramoyl-pentapeptide, the precursor of murein.</text>
</comment>
<dbReference type="EMBL" id="CP042467">
    <property type="protein sequence ID" value="QED26280.1"/>
    <property type="molecule type" value="Genomic_DNA"/>
</dbReference>
<evidence type="ECO:0000256" key="11">
    <source>
        <dbReference type="RuleBase" id="RU004136"/>
    </source>
</evidence>
<dbReference type="InterPro" id="IPR036565">
    <property type="entry name" value="Mur-like_cat_sf"/>
</dbReference>
<dbReference type="OrthoDB" id="9801978at2"/>
<dbReference type="Gene3D" id="3.40.1390.10">
    <property type="entry name" value="MurE/MurF, N-terminal domain"/>
    <property type="match status" value="1"/>
</dbReference>
<feature type="domain" description="Mur ligase N-terminal catalytic" evidence="12">
    <location>
        <begin position="28"/>
        <end position="82"/>
    </location>
</feature>
<evidence type="ECO:0000256" key="1">
    <source>
        <dbReference type="ARBA" id="ARBA00022490"/>
    </source>
</evidence>
<keyword evidence="3 10" id="KW-0132">Cell division</keyword>
<dbReference type="GO" id="GO:0008766">
    <property type="term" value="F:UDP-N-acetylmuramoylalanyl-D-glutamyl-2,6-diaminopimelate-D-alanyl-D-alanine ligase activity"/>
    <property type="evidence" value="ECO:0007669"/>
    <property type="project" value="RHEA"/>
</dbReference>
<evidence type="ECO:0000313" key="15">
    <source>
        <dbReference type="EMBL" id="QED26280.1"/>
    </source>
</evidence>
<feature type="domain" description="Mur ligase central" evidence="14">
    <location>
        <begin position="111"/>
        <end position="299"/>
    </location>
</feature>
<evidence type="ECO:0000259" key="14">
    <source>
        <dbReference type="Pfam" id="PF08245"/>
    </source>
</evidence>
<accession>A0A5B8XKF4</accession>
<dbReference type="GO" id="GO:0051301">
    <property type="term" value="P:cell division"/>
    <property type="evidence" value="ECO:0007669"/>
    <property type="project" value="UniProtKB-KW"/>
</dbReference>
<reference evidence="15 16" key="1">
    <citation type="submission" date="2019-08" db="EMBL/GenBank/DDBJ databases">
        <authorList>
            <person name="Liang Q."/>
        </authorList>
    </citation>
    <scope>NUCLEOTIDE SEQUENCE [LARGE SCALE GENOMIC DNA]</scope>
    <source>
        <strain evidence="15 16">V1718</strain>
    </source>
</reference>
<dbReference type="RefSeq" id="WP_146957590.1">
    <property type="nucleotide sequence ID" value="NZ_CP042467.1"/>
</dbReference>
<keyword evidence="1 10" id="KW-0963">Cytoplasm</keyword>
<sequence>MKEISNWSFSEIAQVIEGVAKGEFSALDGVSTDTRKISPGVLFVALQGDNFDGHDFIGKAKEAGAAACVVSREVDTEMPTIVVEDTLVALQKLAHAVFGRARSNGLRSIAITGSNGKTTVKEMIGRLLSEAGLTPHITPGNFNNHIGLPLTILNAPKVIADSVWVLEMGANKFGDISELTEIAPADVRVITSIGAAHLEALGDLDGVRKVKSEIFEFSDRSNFAVVPYDERDRLLLAAFHGRVLNAGLAQSSDFRVAKIQTTQSGQRVEIEGLGHLTAFEMPLPGRHNAANLAISLAAVSALGVEWWRLGNALSNLELPGERLRWESFGHWRVLNDAYNANPTSMEASYEAFLERATEPSVAVIGDMNELGSDAVKLHRQVARGMASRGGVSMLLFVGRHANDMAEAANDAQTDAEVRACADPESAVQILSGLADGTKTWCMFLKASRGARLEKVVELMKQGEADAF</sequence>
<dbReference type="GO" id="GO:0009252">
    <property type="term" value="P:peptidoglycan biosynthetic process"/>
    <property type="evidence" value="ECO:0007669"/>
    <property type="project" value="UniProtKB-UniRule"/>
</dbReference>
<dbReference type="Gene3D" id="3.90.190.20">
    <property type="entry name" value="Mur ligase, C-terminal domain"/>
    <property type="match status" value="1"/>
</dbReference>
<dbReference type="HAMAP" id="MF_02019">
    <property type="entry name" value="MurF"/>
    <property type="match status" value="1"/>
</dbReference>
<evidence type="ECO:0000313" key="16">
    <source>
        <dbReference type="Proteomes" id="UP000321595"/>
    </source>
</evidence>
<keyword evidence="7 10" id="KW-0573">Peptidoglycan synthesis</keyword>
<dbReference type="Pfam" id="PF08245">
    <property type="entry name" value="Mur_ligase_M"/>
    <property type="match status" value="1"/>
</dbReference>
<dbReference type="GO" id="GO:0071555">
    <property type="term" value="P:cell wall organization"/>
    <property type="evidence" value="ECO:0007669"/>
    <property type="project" value="UniProtKB-KW"/>
</dbReference>
<evidence type="ECO:0000259" key="12">
    <source>
        <dbReference type="Pfam" id="PF01225"/>
    </source>
</evidence>
<dbReference type="UniPathway" id="UPA00219"/>
<evidence type="ECO:0000256" key="7">
    <source>
        <dbReference type="ARBA" id="ARBA00022984"/>
    </source>
</evidence>
<dbReference type="InterPro" id="IPR005863">
    <property type="entry name" value="UDP-N-AcMur_synth"/>
</dbReference>
<dbReference type="KEGG" id="bbae:FRD01_03210"/>